<evidence type="ECO:0000256" key="1">
    <source>
        <dbReference type="SAM" id="Coils"/>
    </source>
</evidence>
<dbReference type="AlphaFoldDB" id="R8AND9"/>
<evidence type="ECO:0000313" key="3">
    <source>
        <dbReference type="Proteomes" id="UP000014012"/>
    </source>
</evidence>
<dbReference type="Gene3D" id="3.40.50.300">
    <property type="entry name" value="P-loop containing nucleotide triphosphate hydrolases"/>
    <property type="match status" value="1"/>
</dbReference>
<gene>
    <name evidence="2" type="ORF">PLESHI_14421</name>
</gene>
<keyword evidence="3" id="KW-1185">Reference proteome</keyword>
<sequence>MTFIKPTLIVNRLSVYQNGHLAFDCEFHKGVNIIRGRNSSGKTTVMDMLAFSLGAENIRWKPQALKCTTTFVEVLLNNEKACFRRDISEEPLRPLYIYWGGMDEANKAPHHKWELYPFKRSENKISFTQAVLNALSMTLAQGAGSSNLTLHQILRVLYADQPSVHSPIFRFDKFDNALTRETVGGYLCGVYNNDLYNAQLSLRDVDTELSKKTAELRSIYTVLGRSGQAPVMQGVDEKISELIARRELENRKLTDGSINLSDSKCDSGQQLETLRHELSIAKSTVSELNNDIQSLELEISDSELFIAELKSRLKNLEQSGETRVFFDSMNFEFCPSCLSKIDLVSNNHVCHLCKSEQLDDKANNQILRMKNEISLQIKESLQLIERRKKRLVDLKRDVPSADSRLKQLEQDFFKESNYWSSPQETAIGEIYRAIGRLDEEINRAYEEKKLVVVINELQEQRDDLQKEKNRLENLIRLHEEKEAKLKVDIYNSIGNVARRLLKQDLPLQKEFIEPRSVEFSFTDNIVYVNGSKNFSESSAVVLRHVFHLALLSASMEHKSMRLPRFMMLDGIDDGGMEKDRSHNLQKIIIDECSRYENEYQLIFATSEINPVYSESQYVVGEYYSPDNYSLNVIE</sequence>
<dbReference type="OrthoDB" id="8107482at2"/>
<proteinExistence type="predicted"/>
<feature type="coiled-coil region" evidence="1">
    <location>
        <begin position="447"/>
        <end position="488"/>
    </location>
</feature>
<protein>
    <recommendedName>
        <fullName evidence="4">Rad50/SbcC-type AAA domain-containing protein</fullName>
    </recommendedName>
</protein>
<accession>R8AND9</accession>
<feature type="coiled-coil region" evidence="1">
    <location>
        <begin position="271"/>
        <end position="319"/>
    </location>
</feature>
<dbReference type="EMBL" id="AQQO01000358">
    <property type="protein sequence ID" value="EON87828.1"/>
    <property type="molecule type" value="Genomic_DNA"/>
</dbReference>
<dbReference type="PATRIC" id="fig|1315976.3.peg.2756"/>
<dbReference type="RefSeq" id="WP_010864485.1">
    <property type="nucleotide sequence ID" value="NZ_KB944511.1"/>
</dbReference>
<dbReference type="SUPFAM" id="SSF52540">
    <property type="entry name" value="P-loop containing nucleoside triphosphate hydrolases"/>
    <property type="match status" value="1"/>
</dbReference>
<name>R8AND9_PLESH</name>
<reference evidence="2 3" key="1">
    <citation type="journal article" date="2013" name="Genome Announc.">
        <title>Genome Sequence of Plesiomonas shigelloides Strain 302-73 (Serotype O1).</title>
        <authorList>
            <person name="Pique N."/>
            <person name="Aquilini E."/>
            <person name="Alioto T."/>
            <person name="Minana-Galbis D."/>
            <person name="Tomas J.M."/>
        </authorList>
    </citation>
    <scope>NUCLEOTIDE SEQUENCE [LARGE SCALE GENOMIC DNA]</scope>
    <source>
        <strain evidence="2 3">302-73</strain>
    </source>
</reference>
<comment type="caution">
    <text evidence="2">The sequence shown here is derived from an EMBL/GenBank/DDBJ whole genome shotgun (WGS) entry which is preliminary data.</text>
</comment>
<dbReference type="HOGENOM" id="CLU_029252_0_0_6"/>
<dbReference type="InterPro" id="IPR027417">
    <property type="entry name" value="P-loop_NTPase"/>
</dbReference>
<evidence type="ECO:0008006" key="4">
    <source>
        <dbReference type="Google" id="ProtNLM"/>
    </source>
</evidence>
<dbReference type="Proteomes" id="UP000014012">
    <property type="component" value="Unassembled WGS sequence"/>
</dbReference>
<evidence type="ECO:0000313" key="2">
    <source>
        <dbReference type="EMBL" id="EON87828.1"/>
    </source>
</evidence>
<organism evidence="2 3">
    <name type="scientific">Plesiomonas shigelloides 302-73</name>
    <dbReference type="NCBI Taxonomy" id="1315976"/>
    <lineage>
        <taxon>Bacteria</taxon>
        <taxon>Pseudomonadati</taxon>
        <taxon>Pseudomonadota</taxon>
        <taxon>Gammaproteobacteria</taxon>
        <taxon>Enterobacterales</taxon>
        <taxon>Enterobacteriaceae</taxon>
        <taxon>Plesiomonas</taxon>
    </lineage>
</organism>
<keyword evidence="1" id="KW-0175">Coiled coil</keyword>